<comment type="caution">
    <text evidence="1">The sequence shown here is derived from an EMBL/GenBank/DDBJ whole genome shotgun (WGS) entry which is preliminary data.</text>
</comment>
<gene>
    <name evidence="1" type="ORF">PSTT_11073</name>
</gene>
<protein>
    <submittedName>
        <fullName evidence="1">Uncharacterized protein</fullName>
    </submittedName>
</protein>
<reference evidence="1" key="1">
    <citation type="submission" date="2017-12" db="EMBL/GenBank/DDBJ databases">
        <title>Gene loss provides genomic basis for host adaptation in cereal stripe rust fungi.</title>
        <authorList>
            <person name="Xia C."/>
        </authorList>
    </citation>
    <scope>NUCLEOTIDE SEQUENCE [LARGE SCALE GENOMIC DNA]</scope>
    <source>
        <strain evidence="1">93-210</strain>
    </source>
</reference>
<dbReference type="VEuPathDB" id="FungiDB:PSHT_14891"/>
<sequence>MGSSSGSAIIPSFWLSITEWQEAVDGLSIKCGSLYIASSVSPTCLPLTNYPATLTYSYPPPHRKPGSSPEINSLTLFVLAISTELISKDPLRSFHDEESYFRGRSQDLSETEDYQEMLRKEANKDVFFNTEAKMIALHDLIEKGFAPPNSIVHPRLWTLRAQGDDVIMNLGTPSVPKSLAKAIIPSFGLSITEWQEAVQGLSIKCGSLYIASSMSPTCLPLINNPATLTSPSSPPHRKLGSSPEINSLTLFVLAISTELISKDPLRSFHDEEIYFGGRSQDLSETEDYQEMLRKEANKDVFFNTEAKMIALHDLIEKGFAPPNSIVHPRLWTLRAQGDDVIMNLGTPSVPKSVAKGQLRSR</sequence>
<dbReference type="AlphaFoldDB" id="A0A2S4V1Z2"/>
<organism evidence="1 2">
    <name type="scientific">Puccinia striiformis</name>
    <dbReference type="NCBI Taxonomy" id="27350"/>
    <lineage>
        <taxon>Eukaryota</taxon>
        <taxon>Fungi</taxon>
        <taxon>Dikarya</taxon>
        <taxon>Basidiomycota</taxon>
        <taxon>Pucciniomycotina</taxon>
        <taxon>Pucciniomycetes</taxon>
        <taxon>Pucciniales</taxon>
        <taxon>Pucciniaceae</taxon>
        <taxon>Puccinia</taxon>
    </lineage>
</organism>
<dbReference type="EMBL" id="PKSL01000125">
    <property type="protein sequence ID" value="POW03455.1"/>
    <property type="molecule type" value="Genomic_DNA"/>
</dbReference>
<proteinExistence type="predicted"/>
<name>A0A2S4V1Z2_9BASI</name>
<dbReference type="VEuPathDB" id="FungiDB:PSHT_14892"/>
<feature type="non-terminal residue" evidence="1">
    <location>
        <position position="361"/>
    </location>
</feature>
<keyword evidence="2" id="KW-1185">Reference proteome</keyword>
<dbReference type="Proteomes" id="UP000239156">
    <property type="component" value="Unassembled WGS sequence"/>
</dbReference>
<evidence type="ECO:0000313" key="1">
    <source>
        <dbReference type="EMBL" id="POW03455.1"/>
    </source>
</evidence>
<accession>A0A2S4V1Z2</accession>
<evidence type="ECO:0000313" key="2">
    <source>
        <dbReference type="Proteomes" id="UP000239156"/>
    </source>
</evidence>
<dbReference type="VEuPathDB" id="FungiDB:PSTT_11073"/>